<organism evidence="1 2">
    <name type="scientific">Nocardioides humi</name>
    <dbReference type="NCBI Taxonomy" id="449461"/>
    <lineage>
        <taxon>Bacteria</taxon>
        <taxon>Bacillati</taxon>
        <taxon>Actinomycetota</taxon>
        <taxon>Actinomycetes</taxon>
        <taxon>Propionibacteriales</taxon>
        <taxon>Nocardioidaceae</taxon>
        <taxon>Nocardioides</taxon>
    </lineage>
</organism>
<accession>A0ABN2BPI0</accession>
<evidence type="ECO:0000313" key="2">
    <source>
        <dbReference type="Proteomes" id="UP001500842"/>
    </source>
</evidence>
<dbReference type="RefSeq" id="WP_141007078.1">
    <property type="nucleotide sequence ID" value="NZ_BAAAOR010000040.1"/>
</dbReference>
<reference evidence="1 2" key="1">
    <citation type="journal article" date="2019" name="Int. J. Syst. Evol. Microbiol.">
        <title>The Global Catalogue of Microorganisms (GCM) 10K type strain sequencing project: providing services to taxonomists for standard genome sequencing and annotation.</title>
        <authorList>
            <consortium name="The Broad Institute Genomics Platform"/>
            <consortium name="The Broad Institute Genome Sequencing Center for Infectious Disease"/>
            <person name="Wu L."/>
            <person name="Ma J."/>
        </authorList>
    </citation>
    <scope>NUCLEOTIDE SEQUENCE [LARGE SCALE GENOMIC DNA]</scope>
    <source>
        <strain evidence="1 2">JCM 14942</strain>
    </source>
</reference>
<sequence length="63" mass="6655">MWRKQLIEGDLIAFMNWLLDNPEDDPGCADCGSTLLPPDCGGVAVNAAGRPICDMCDGSNAEA</sequence>
<keyword evidence="2" id="KW-1185">Reference proteome</keyword>
<dbReference type="Proteomes" id="UP001500842">
    <property type="component" value="Unassembled WGS sequence"/>
</dbReference>
<comment type="caution">
    <text evidence="1">The sequence shown here is derived from an EMBL/GenBank/DDBJ whole genome shotgun (WGS) entry which is preliminary data.</text>
</comment>
<gene>
    <name evidence="1" type="ORF">GCM10009788_52250</name>
</gene>
<dbReference type="EMBL" id="BAAAOR010000040">
    <property type="protein sequence ID" value="GAA1543289.1"/>
    <property type="molecule type" value="Genomic_DNA"/>
</dbReference>
<proteinExistence type="predicted"/>
<name>A0ABN2BPI0_9ACTN</name>
<protein>
    <submittedName>
        <fullName evidence="1">Uncharacterized protein</fullName>
    </submittedName>
</protein>
<evidence type="ECO:0000313" key="1">
    <source>
        <dbReference type="EMBL" id="GAA1543289.1"/>
    </source>
</evidence>